<dbReference type="OrthoDB" id="8440449at2759"/>
<dbReference type="Gene3D" id="2.40.10.10">
    <property type="entry name" value="Trypsin-like serine proteases"/>
    <property type="match status" value="1"/>
</dbReference>
<dbReference type="InterPro" id="IPR009003">
    <property type="entry name" value="Peptidase_S1_PA"/>
</dbReference>
<accession>A0A821R8A0</accession>
<dbReference type="InterPro" id="IPR050430">
    <property type="entry name" value="Peptidase_S1"/>
</dbReference>
<evidence type="ECO:0000259" key="5">
    <source>
        <dbReference type="Pfam" id="PF00089"/>
    </source>
</evidence>
<evidence type="ECO:0000256" key="4">
    <source>
        <dbReference type="ARBA" id="ARBA00023157"/>
    </source>
</evidence>
<keyword evidence="4" id="KW-1015">Disulfide bond</keyword>
<dbReference type="PANTHER" id="PTHR24276:SF98">
    <property type="entry name" value="FI18310P1-RELATED"/>
    <property type="match status" value="1"/>
</dbReference>
<gene>
    <name evidence="6" type="ORF">PMACD_LOCUS5765</name>
</gene>
<name>A0A821R8A0_9NEOP</name>
<dbReference type="PANTHER" id="PTHR24276">
    <property type="entry name" value="POLYSERASE-RELATED"/>
    <property type="match status" value="1"/>
</dbReference>
<evidence type="ECO:0000313" key="6">
    <source>
        <dbReference type="EMBL" id="CAF4836984.1"/>
    </source>
</evidence>
<dbReference type="Pfam" id="PF00089">
    <property type="entry name" value="Trypsin"/>
    <property type="match status" value="1"/>
</dbReference>
<comment type="caution">
    <text evidence="6">The sequence shown here is derived from an EMBL/GenBank/DDBJ whole genome shotgun (WGS) entry which is preliminary data.</text>
</comment>
<dbReference type="EMBL" id="CAJOBZ010000012">
    <property type="protein sequence ID" value="CAF4836984.1"/>
    <property type="molecule type" value="Genomic_DNA"/>
</dbReference>
<keyword evidence="3" id="KW-0720">Serine protease</keyword>
<dbReference type="AlphaFoldDB" id="A0A821R8A0"/>
<evidence type="ECO:0000256" key="2">
    <source>
        <dbReference type="ARBA" id="ARBA00022801"/>
    </source>
</evidence>
<dbReference type="InterPro" id="IPR001254">
    <property type="entry name" value="Trypsin_dom"/>
</dbReference>
<keyword evidence="1" id="KW-0645">Protease</keyword>
<keyword evidence="2" id="KW-0378">Hydrolase</keyword>
<organism evidence="6 7">
    <name type="scientific">Pieris macdunnoughi</name>
    <dbReference type="NCBI Taxonomy" id="345717"/>
    <lineage>
        <taxon>Eukaryota</taxon>
        <taxon>Metazoa</taxon>
        <taxon>Ecdysozoa</taxon>
        <taxon>Arthropoda</taxon>
        <taxon>Hexapoda</taxon>
        <taxon>Insecta</taxon>
        <taxon>Pterygota</taxon>
        <taxon>Neoptera</taxon>
        <taxon>Endopterygota</taxon>
        <taxon>Lepidoptera</taxon>
        <taxon>Glossata</taxon>
        <taxon>Ditrysia</taxon>
        <taxon>Papilionoidea</taxon>
        <taxon>Pieridae</taxon>
        <taxon>Pierinae</taxon>
        <taxon>Pieris</taxon>
    </lineage>
</organism>
<dbReference type="Proteomes" id="UP000663880">
    <property type="component" value="Unassembled WGS sequence"/>
</dbReference>
<dbReference type="SUPFAM" id="SSF50494">
    <property type="entry name" value="Trypsin-like serine proteases"/>
    <property type="match status" value="1"/>
</dbReference>
<reference evidence="6" key="1">
    <citation type="submission" date="2021-02" db="EMBL/GenBank/DDBJ databases">
        <authorList>
            <person name="Steward A R."/>
        </authorList>
    </citation>
    <scope>NUCLEOTIDE SEQUENCE</scope>
</reference>
<evidence type="ECO:0000256" key="1">
    <source>
        <dbReference type="ARBA" id="ARBA00022670"/>
    </source>
</evidence>
<protein>
    <recommendedName>
        <fullName evidence="5">Peptidase S1 domain-containing protein</fullName>
    </recommendedName>
</protein>
<feature type="domain" description="Peptidase S1" evidence="5">
    <location>
        <begin position="2"/>
        <end position="83"/>
    </location>
</feature>
<evidence type="ECO:0000313" key="7">
    <source>
        <dbReference type="Proteomes" id="UP000663880"/>
    </source>
</evidence>
<sequence>MQKLTVKSLTVKECQDSELKKEETWTPITDKLLCTYKDVRQGICHDDSGGALVHNGTVTSWNIPCGKGVPDVFTRVYKYLDWISTTIGKLPIPT</sequence>
<proteinExistence type="predicted"/>
<dbReference type="InterPro" id="IPR043504">
    <property type="entry name" value="Peptidase_S1_PA_chymotrypsin"/>
</dbReference>
<dbReference type="GO" id="GO:0004252">
    <property type="term" value="F:serine-type endopeptidase activity"/>
    <property type="evidence" value="ECO:0007669"/>
    <property type="project" value="InterPro"/>
</dbReference>
<evidence type="ECO:0000256" key="3">
    <source>
        <dbReference type="ARBA" id="ARBA00022825"/>
    </source>
</evidence>
<keyword evidence="7" id="KW-1185">Reference proteome</keyword>
<dbReference type="GO" id="GO:0006508">
    <property type="term" value="P:proteolysis"/>
    <property type="evidence" value="ECO:0007669"/>
    <property type="project" value="UniProtKB-KW"/>
</dbReference>